<reference evidence="3 4" key="1">
    <citation type="submission" date="2016-10" db="EMBL/GenBank/DDBJ databases">
        <authorList>
            <person name="de Groot N.N."/>
        </authorList>
    </citation>
    <scope>NUCLEOTIDE SEQUENCE [LARGE SCALE GENOMIC DNA]</scope>
    <source>
        <strain evidence="3 4">CGMCC 1.5058</strain>
    </source>
</reference>
<dbReference type="EMBL" id="FNDZ01000007">
    <property type="protein sequence ID" value="SDJ10241.1"/>
    <property type="molecule type" value="Genomic_DNA"/>
</dbReference>
<protein>
    <submittedName>
        <fullName evidence="3">Uncharacterized protein YhaN</fullName>
    </submittedName>
</protein>
<dbReference type="AlphaFoldDB" id="A0A1G8QZY4"/>
<gene>
    <name evidence="3" type="ORF">SAMN05421804_107118</name>
</gene>
<feature type="domain" description="Rad50/SbcC-type AAA" evidence="2">
    <location>
        <begin position="5"/>
        <end position="263"/>
    </location>
</feature>
<evidence type="ECO:0000259" key="2">
    <source>
        <dbReference type="Pfam" id="PF13476"/>
    </source>
</evidence>
<dbReference type="SUPFAM" id="SSF52540">
    <property type="entry name" value="P-loop containing nucleoside triphosphate hydrolases"/>
    <property type="match status" value="1"/>
</dbReference>
<dbReference type="PANTHER" id="PTHR41259">
    <property type="entry name" value="DOUBLE-STRAND BREAK REPAIR RAD50 ATPASE, PUTATIVE-RELATED"/>
    <property type="match status" value="1"/>
</dbReference>
<feature type="coiled-coil region" evidence="1">
    <location>
        <begin position="783"/>
        <end position="841"/>
    </location>
</feature>
<dbReference type="PANTHER" id="PTHR41259:SF1">
    <property type="entry name" value="DOUBLE-STRAND BREAK REPAIR RAD50 ATPASE, PUTATIVE-RELATED"/>
    <property type="match status" value="1"/>
</dbReference>
<dbReference type="Gene3D" id="3.40.50.300">
    <property type="entry name" value="P-loop containing nucleotide triphosphate hydrolases"/>
    <property type="match status" value="2"/>
</dbReference>
<feature type="coiled-coil region" evidence="1">
    <location>
        <begin position="545"/>
        <end position="672"/>
    </location>
</feature>
<accession>A0A1G8QZY4</accession>
<dbReference type="InterPro" id="IPR027417">
    <property type="entry name" value="P-loop_NTPase"/>
</dbReference>
<keyword evidence="1" id="KW-0175">Coiled coil</keyword>
<proteinExistence type="predicted"/>
<dbReference type="InterPro" id="IPR038729">
    <property type="entry name" value="Rad50/SbcC_AAA"/>
</dbReference>
<organism evidence="3 4">
    <name type="scientific">Proteiniclasticum ruminis</name>
    <dbReference type="NCBI Taxonomy" id="398199"/>
    <lineage>
        <taxon>Bacteria</taxon>
        <taxon>Bacillati</taxon>
        <taxon>Bacillota</taxon>
        <taxon>Clostridia</taxon>
        <taxon>Eubacteriales</taxon>
        <taxon>Clostridiaceae</taxon>
        <taxon>Proteiniclasticum</taxon>
    </lineage>
</organism>
<evidence type="ECO:0000313" key="4">
    <source>
        <dbReference type="Proteomes" id="UP000183255"/>
    </source>
</evidence>
<dbReference type="Pfam" id="PF13476">
    <property type="entry name" value="AAA_23"/>
    <property type="match status" value="1"/>
</dbReference>
<dbReference type="GO" id="GO:0016887">
    <property type="term" value="F:ATP hydrolysis activity"/>
    <property type="evidence" value="ECO:0007669"/>
    <property type="project" value="InterPro"/>
</dbReference>
<feature type="coiled-coil region" evidence="1">
    <location>
        <begin position="188"/>
        <end position="332"/>
    </location>
</feature>
<dbReference type="GO" id="GO:0006302">
    <property type="term" value="P:double-strand break repair"/>
    <property type="evidence" value="ECO:0007669"/>
    <property type="project" value="InterPro"/>
</dbReference>
<sequence length="1033" mass="120091">MKIRKIHIDCFGKFENYDLELSEGMNVIFGQNEDGKSTLMAFILMMFYGYSGRSKDLSKNLRDKYRPWNGKEMKGHILFEHKGILYRLERTFGKSNSSDKVKILDEITGETIKWTSAKDPGQEFFGLGEEAFSKSVFIGQGGILVDASGKKDEITEKLLNLVTTGSEDVSYKKALDTLTSSMEALVSRSGRQGTLVKAKEEIERLKEERYEAEQDELDKKQASFAIGQLKDELKEEEAKERSLKEQLKVLEYASEMEKVEEALVREEKLLTAEKEADQAKEKLSTSEGILTKEHLEHLKRRLKDQEGLSNKLHAEEERLERLKQDLTRLKEHPMQEVKEEDLETLKEKEEHLLKCKELLTHLHLEVEKLDELEEMKKKRDALKEKQAQLTLTYHREKRDLQDQETMYKEGAAEKDRLEKVKLQLEQELKNLEVEAAVLKEKVRSTEDREKEESIKGERSIKEAMERLQDAEKPRKVTEQTAGGKVVNKGILGLALLAAAASVLLGVLVEPYFYGGLVLSGLLAFLSIRKKSTAERVVEKVDETLVARYRDELKKVQKESEEKKRDIQEALKKQKINLEKTEEGVQKIEGLLRELLEELQEKALVVEGLKNDLEERVILSAQLKERLAGAETDLTEQELLLSKEENEKGCPDRQELRDRITDTETEIKKMKKETEDYLGSFQVDTYDLLLQRHHLYKGHQERIAEKVDNLKAESEAVSTLKKTEEENLKIFLDEVSAIKEAEEFTAAVHVLQEMEEAVETYDRLDRHVSYLKSERKPLELSMTREELARKREALRNSIEKLLGKENFTEEDFQKVRQGKEEEEALETRVHSLREEITKREAELKEKYRHKKNLSQIDDELDFYKEKAEKRQRIYDALKTAREQLEGAFLELQRSFGPKVNEKTEEIFRRLTDGKYEKVRVTKDFSISVEDPERKSSYEWGFLSGGTIDQAYLSLRLAISDLMMSGEENLPIFLDDVFTQYDDERAYEGLRFLYEYAVKREDPIQAVLLTCHRRLFQWAIELEDIAAKELGRNRK</sequence>
<evidence type="ECO:0000313" key="3">
    <source>
        <dbReference type="EMBL" id="SDJ10241.1"/>
    </source>
</evidence>
<feature type="coiled-coil region" evidence="1">
    <location>
        <begin position="365"/>
        <end position="448"/>
    </location>
</feature>
<dbReference type="RefSeq" id="WP_031577059.1">
    <property type="nucleotide sequence ID" value="NZ_FNDZ01000007.1"/>
</dbReference>
<name>A0A1G8QZY4_9CLOT</name>
<evidence type="ECO:0000256" key="1">
    <source>
        <dbReference type="SAM" id="Coils"/>
    </source>
</evidence>
<dbReference type="Proteomes" id="UP000183255">
    <property type="component" value="Unassembled WGS sequence"/>
</dbReference>